<dbReference type="Proteomes" id="UP000516305">
    <property type="component" value="Chromosome"/>
</dbReference>
<accession>A0A7H0VCN6</accession>
<feature type="transmembrane region" description="Helical" evidence="1">
    <location>
        <begin position="59"/>
        <end position="78"/>
    </location>
</feature>
<sequence length="119" mass="13394">MSILLYLALLFLCLRWLHRSQKSPGQMISISFSFMGGSLFSFALSILLENEYLDGVKHLLILSFASLFFWITALFFIWRANPKLSKDNRILDSLIISLVPLLPILIYGLLASASLKIGG</sequence>
<reference evidence="2 3" key="1">
    <citation type="submission" date="2020-08" db="EMBL/GenBank/DDBJ databases">
        <title>Croceimicrobium hydrocarbonivorans gen. nov., sp. nov., a novel marine bacterium isolated from a bacterial consortium that degrades polyethylene terephthalate.</title>
        <authorList>
            <person name="Liu R."/>
        </authorList>
    </citation>
    <scope>NUCLEOTIDE SEQUENCE [LARGE SCALE GENOMIC DNA]</scope>
    <source>
        <strain evidence="2 3">A20-9</strain>
    </source>
</reference>
<feature type="transmembrane region" description="Helical" evidence="1">
    <location>
        <begin position="29"/>
        <end position="47"/>
    </location>
</feature>
<keyword evidence="3" id="KW-1185">Reference proteome</keyword>
<evidence type="ECO:0000256" key="1">
    <source>
        <dbReference type="SAM" id="Phobius"/>
    </source>
</evidence>
<dbReference type="KEGG" id="chyd:H4K34_14015"/>
<feature type="transmembrane region" description="Helical" evidence="1">
    <location>
        <begin position="90"/>
        <end position="110"/>
    </location>
</feature>
<protein>
    <submittedName>
        <fullName evidence="2">Uncharacterized protein</fullName>
    </submittedName>
</protein>
<dbReference type="AlphaFoldDB" id="A0A7H0VCN6"/>
<keyword evidence="1" id="KW-0812">Transmembrane</keyword>
<name>A0A7H0VCN6_9FLAO</name>
<dbReference type="EMBL" id="CP060139">
    <property type="protein sequence ID" value="QNR23484.1"/>
    <property type="molecule type" value="Genomic_DNA"/>
</dbReference>
<keyword evidence="1" id="KW-0472">Membrane</keyword>
<organism evidence="2 3">
    <name type="scientific">Croceimicrobium hydrocarbonivorans</name>
    <dbReference type="NCBI Taxonomy" id="2761580"/>
    <lineage>
        <taxon>Bacteria</taxon>
        <taxon>Pseudomonadati</taxon>
        <taxon>Bacteroidota</taxon>
        <taxon>Flavobacteriia</taxon>
        <taxon>Flavobacteriales</taxon>
        <taxon>Owenweeksiaceae</taxon>
        <taxon>Croceimicrobium</taxon>
    </lineage>
</organism>
<dbReference type="RefSeq" id="WP_210758016.1">
    <property type="nucleotide sequence ID" value="NZ_CP060139.1"/>
</dbReference>
<proteinExistence type="predicted"/>
<keyword evidence="1" id="KW-1133">Transmembrane helix</keyword>
<evidence type="ECO:0000313" key="3">
    <source>
        <dbReference type="Proteomes" id="UP000516305"/>
    </source>
</evidence>
<gene>
    <name evidence="2" type="ORF">H4K34_14015</name>
</gene>
<evidence type="ECO:0000313" key="2">
    <source>
        <dbReference type="EMBL" id="QNR23484.1"/>
    </source>
</evidence>